<evidence type="ECO:0000313" key="4">
    <source>
        <dbReference type="EMBL" id="MFC3681417.1"/>
    </source>
</evidence>
<feature type="domain" description="Coenzyme Q-binding protein COQ10 START" evidence="3">
    <location>
        <begin position="12"/>
        <end position="134"/>
    </location>
</feature>
<dbReference type="Gene3D" id="3.30.530.20">
    <property type="match status" value="1"/>
</dbReference>
<evidence type="ECO:0000256" key="1">
    <source>
        <dbReference type="ARBA" id="ARBA00008918"/>
    </source>
</evidence>
<dbReference type="PANTHER" id="PTHR12901:SF10">
    <property type="entry name" value="COENZYME Q-BINDING PROTEIN COQ10, MITOCHONDRIAL"/>
    <property type="match status" value="1"/>
</dbReference>
<evidence type="ECO:0000259" key="3">
    <source>
        <dbReference type="Pfam" id="PF03364"/>
    </source>
</evidence>
<gene>
    <name evidence="4" type="ORF">ACFOMG_15035</name>
</gene>
<dbReference type="InterPro" id="IPR023393">
    <property type="entry name" value="START-like_dom_sf"/>
</dbReference>
<protein>
    <submittedName>
        <fullName evidence="4">Type II toxin-antitoxin system RatA family toxin</fullName>
    </submittedName>
</protein>
<evidence type="ECO:0000313" key="5">
    <source>
        <dbReference type="Proteomes" id="UP001595722"/>
    </source>
</evidence>
<comment type="caution">
    <text evidence="4">The sequence shown here is derived from an EMBL/GenBank/DDBJ whole genome shotgun (WGS) entry which is preliminary data.</text>
</comment>
<reference evidence="5" key="1">
    <citation type="journal article" date="2019" name="Int. J. Syst. Evol. Microbiol.">
        <title>The Global Catalogue of Microorganisms (GCM) 10K type strain sequencing project: providing services to taxonomists for standard genome sequencing and annotation.</title>
        <authorList>
            <consortium name="The Broad Institute Genomics Platform"/>
            <consortium name="The Broad Institute Genome Sequencing Center for Infectious Disease"/>
            <person name="Wu L."/>
            <person name="Ma J."/>
        </authorList>
    </citation>
    <scope>NUCLEOTIDE SEQUENCE [LARGE SCALE GENOMIC DNA]</scope>
    <source>
        <strain evidence="5">KCTC 42424</strain>
    </source>
</reference>
<dbReference type="PANTHER" id="PTHR12901">
    <property type="entry name" value="SPERM PROTEIN HOMOLOG"/>
    <property type="match status" value="1"/>
</dbReference>
<comment type="similarity">
    <text evidence="1">Belongs to the ribosome association toxin RatA family.</text>
</comment>
<dbReference type="CDD" id="cd07813">
    <property type="entry name" value="COQ10p_like"/>
    <property type="match status" value="1"/>
</dbReference>
<dbReference type="InterPro" id="IPR044996">
    <property type="entry name" value="COQ10-like"/>
</dbReference>
<dbReference type="Proteomes" id="UP001595722">
    <property type="component" value="Unassembled WGS sequence"/>
</dbReference>
<dbReference type="Pfam" id="PF03364">
    <property type="entry name" value="Polyketide_cyc"/>
    <property type="match status" value="1"/>
</dbReference>
<proteinExistence type="inferred from homology"/>
<evidence type="ECO:0000256" key="2">
    <source>
        <dbReference type="ARBA" id="ARBA00022649"/>
    </source>
</evidence>
<organism evidence="4 5">
    <name type="scientific">Bacterioplanoides pacificum</name>
    <dbReference type="NCBI Taxonomy" id="1171596"/>
    <lineage>
        <taxon>Bacteria</taxon>
        <taxon>Pseudomonadati</taxon>
        <taxon>Pseudomonadota</taxon>
        <taxon>Gammaproteobacteria</taxon>
        <taxon>Oceanospirillales</taxon>
        <taxon>Oceanospirillaceae</taxon>
        <taxon>Bacterioplanoides</taxon>
    </lineage>
</organism>
<keyword evidence="5" id="KW-1185">Reference proteome</keyword>
<name>A0ABV7VXH4_9GAMM</name>
<dbReference type="EMBL" id="JBHRYB010000015">
    <property type="protein sequence ID" value="MFC3681417.1"/>
    <property type="molecule type" value="Genomic_DNA"/>
</dbReference>
<dbReference type="SUPFAM" id="SSF55961">
    <property type="entry name" value="Bet v1-like"/>
    <property type="match status" value="1"/>
</dbReference>
<sequence>MTTITRSALVMHTAEQMFDLVNDVRRYPEFLAGCEATEVIDEGDDFIKAELSIAKAGVHQRFSTHNTHQRPSRMEMNLLDGPFSHFHGIWCFDALSDEACKVSLQLEFEMGGRITDLAMGAVFKQVANMMVDSFVKRADEIYGRG</sequence>
<dbReference type="RefSeq" id="WP_376867812.1">
    <property type="nucleotide sequence ID" value="NZ_JBHRYB010000015.1"/>
</dbReference>
<keyword evidence="2" id="KW-1277">Toxin-antitoxin system</keyword>
<dbReference type="InterPro" id="IPR005031">
    <property type="entry name" value="COQ10_START"/>
</dbReference>
<accession>A0ABV7VXH4</accession>